<feature type="domain" description="Nudix hydrolase" evidence="3">
    <location>
        <begin position="2"/>
        <end position="138"/>
    </location>
</feature>
<keyword evidence="5" id="KW-1185">Reference proteome</keyword>
<reference evidence="4 5" key="1">
    <citation type="submission" date="2019-12" db="EMBL/GenBank/DDBJ databases">
        <title>Isolation and characterization of three novel carbon monoxide-oxidizing members of Halobacteria from salione crusts and soils.</title>
        <authorList>
            <person name="Myers M.R."/>
            <person name="King G.M."/>
        </authorList>
    </citation>
    <scope>NUCLEOTIDE SEQUENCE [LARGE SCALE GENOMIC DNA]</scope>
    <source>
        <strain evidence="4 5">WSH3</strain>
    </source>
</reference>
<dbReference type="PANTHER" id="PTHR43475:SF3">
    <property type="entry name" value="TRANSLATION INITIATION FACTOR EIF-2B SUBUNIT FAMILY PROTEIN (AFU_ORTHOLOGUE AFUA_2G14290)"/>
    <property type="match status" value="1"/>
</dbReference>
<evidence type="ECO:0000259" key="3">
    <source>
        <dbReference type="PROSITE" id="PS51462"/>
    </source>
</evidence>
<dbReference type="RefSeq" id="WP_159764230.1">
    <property type="nucleotide sequence ID" value="NZ_WUUT01000004.1"/>
</dbReference>
<dbReference type="PROSITE" id="PS51462">
    <property type="entry name" value="NUDIX"/>
    <property type="match status" value="1"/>
</dbReference>
<dbReference type="InterPro" id="IPR000086">
    <property type="entry name" value="NUDIX_hydrolase_dom"/>
</dbReference>
<dbReference type="OrthoDB" id="27639at2157"/>
<proteinExistence type="inferred from homology"/>
<dbReference type="InterPro" id="IPR015797">
    <property type="entry name" value="NUDIX_hydrolase-like_dom_sf"/>
</dbReference>
<dbReference type="InterPro" id="IPR000649">
    <property type="entry name" value="IF-2B-related"/>
</dbReference>
<dbReference type="AlphaFoldDB" id="A0A6B0T547"/>
<dbReference type="Proteomes" id="UP000466535">
    <property type="component" value="Unassembled WGS sequence"/>
</dbReference>
<name>A0A6B0T547_9EURY</name>
<dbReference type="Gene3D" id="3.90.79.10">
    <property type="entry name" value="Nucleoside Triphosphate Pyrophosphohydrolase"/>
    <property type="match status" value="1"/>
</dbReference>
<dbReference type="InterPro" id="IPR037171">
    <property type="entry name" value="NagB/RpiA_transferase-like"/>
</dbReference>
<feature type="region of interest" description="Disordered" evidence="2">
    <location>
        <begin position="356"/>
        <end position="399"/>
    </location>
</feature>
<dbReference type="GO" id="GO:0046523">
    <property type="term" value="F:S-methyl-5-thioribose-1-phosphate isomerase activity"/>
    <property type="evidence" value="ECO:0007669"/>
    <property type="project" value="TreeGrafter"/>
</dbReference>
<evidence type="ECO:0000313" key="4">
    <source>
        <dbReference type="EMBL" id="MXR52087.1"/>
    </source>
</evidence>
<organism evidence="4 5">
    <name type="scientific">Halovenus carboxidivorans</name>
    <dbReference type="NCBI Taxonomy" id="2692199"/>
    <lineage>
        <taxon>Archaea</taxon>
        <taxon>Methanobacteriati</taxon>
        <taxon>Methanobacteriota</taxon>
        <taxon>Stenosarchaea group</taxon>
        <taxon>Halobacteria</taxon>
        <taxon>Halobacteriales</taxon>
        <taxon>Haloarculaceae</taxon>
        <taxon>Halovenus</taxon>
    </lineage>
</organism>
<comment type="similarity">
    <text evidence="1">Belongs to the eIF-2B alpha/beta/delta subunits family.</text>
</comment>
<dbReference type="Pfam" id="PF01008">
    <property type="entry name" value="IF-2B"/>
    <property type="match status" value="1"/>
</dbReference>
<dbReference type="GO" id="GO:0019509">
    <property type="term" value="P:L-methionine salvage from methylthioadenosine"/>
    <property type="evidence" value="ECO:0007669"/>
    <property type="project" value="TreeGrafter"/>
</dbReference>
<dbReference type="Gene3D" id="3.40.50.10470">
    <property type="entry name" value="Translation initiation factor eif-2b, domain 2"/>
    <property type="match status" value="1"/>
</dbReference>
<evidence type="ECO:0000256" key="1">
    <source>
        <dbReference type="RuleBase" id="RU003814"/>
    </source>
</evidence>
<sequence length="425" mass="45946">MDEREVVTGFLRNDGEILLLQRSEDVGSYRGRWGGIAGHVEDHAEDEDPYRGAIRAEIREETGLDPDLLSLVRSGDAFSVADSELDVRWVVRPFLFDCPTRTVDLDWEHTAAEWVPATAILDRETVLRLWDSYDRVRPTVETVESDREHGSAYLSVRALEVLRDEAGLLARGDDRSTADDVRALARALLDARPSMTVLANRISRVTDTAGIEPGAVESAAIEEISRAVAADERAAKQLRPRLDGARIATLSRSGTVVEALQTADPAAVLLPESRPGREAIEVAEALSPDLPVTLTTDAAFPGQLESWGADGLVVGADAVLPDGSVRNKVGTRPAAAVAARAGIPVVVCAAVDKIAPSSSDEPEPRPSGELYDGDPSITARNPTFERTPPDLIDAYATDRGDLDTAEIRSLAEEFEKRRTDSDDPD</sequence>
<accession>A0A6B0T547</accession>
<dbReference type="SUPFAM" id="SSF55811">
    <property type="entry name" value="Nudix"/>
    <property type="match status" value="1"/>
</dbReference>
<protein>
    <submittedName>
        <fullName evidence="4">NUDIX domain-containing protein</fullName>
    </submittedName>
</protein>
<dbReference type="InterPro" id="IPR042529">
    <property type="entry name" value="IF_2B-like_C"/>
</dbReference>
<evidence type="ECO:0000313" key="5">
    <source>
        <dbReference type="Proteomes" id="UP000466535"/>
    </source>
</evidence>
<dbReference type="Pfam" id="PF00293">
    <property type="entry name" value="NUDIX"/>
    <property type="match status" value="1"/>
</dbReference>
<dbReference type="PANTHER" id="PTHR43475">
    <property type="entry name" value="METHYLTHIORIBOSE-1-PHOSPHATE ISOMERASE"/>
    <property type="match status" value="1"/>
</dbReference>
<evidence type="ECO:0000256" key="2">
    <source>
        <dbReference type="SAM" id="MobiDB-lite"/>
    </source>
</evidence>
<dbReference type="SUPFAM" id="SSF100950">
    <property type="entry name" value="NagB/RpiA/CoA transferase-like"/>
    <property type="match status" value="1"/>
</dbReference>
<gene>
    <name evidence="4" type="ORF">GRX03_10810</name>
</gene>
<dbReference type="EMBL" id="WUUT01000004">
    <property type="protein sequence ID" value="MXR52087.1"/>
    <property type="molecule type" value="Genomic_DNA"/>
</dbReference>
<comment type="caution">
    <text evidence="4">The sequence shown here is derived from an EMBL/GenBank/DDBJ whole genome shotgun (WGS) entry which is preliminary data.</text>
</comment>